<evidence type="ECO:0000256" key="4">
    <source>
        <dbReference type="ARBA" id="ARBA00022840"/>
    </source>
</evidence>
<dbReference type="Gene3D" id="1.20.1560.10">
    <property type="entry name" value="ABC transporter type 1, transmembrane domain"/>
    <property type="match status" value="1"/>
</dbReference>
<dbReference type="SUPFAM" id="SSF90123">
    <property type="entry name" value="ABC transporter transmembrane region"/>
    <property type="match status" value="1"/>
</dbReference>
<dbReference type="InterPro" id="IPR003593">
    <property type="entry name" value="AAA+_ATPase"/>
</dbReference>
<evidence type="ECO:0000256" key="3">
    <source>
        <dbReference type="ARBA" id="ARBA00022741"/>
    </source>
</evidence>
<dbReference type="PROSITE" id="PS00211">
    <property type="entry name" value="ABC_TRANSPORTER_1"/>
    <property type="match status" value="1"/>
</dbReference>
<dbReference type="Gene3D" id="3.40.50.300">
    <property type="entry name" value="P-loop containing nucleotide triphosphate hydrolases"/>
    <property type="match status" value="1"/>
</dbReference>
<keyword evidence="4 10" id="KW-0067">ATP-binding</keyword>
<feature type="transmembrane region" description="Helical" evidence="7">
    <location>
        <begin position="44"/>
        <end position="69"/>
    </location>
</feature>
<dbReference type="InterPro" id="IPR017871">
    <property type="entry name" value="ABC_transporter-like_CS"/>
</dbReference>
<dbReference type="GO" id="GO:0140359">
    <property type="term" value="F:ABC-type transporter activity"/>
    <property type="evidence" value="ECO:0007669"/>
    <property type="project" value="InterPro"/>
</dbReference>
<dbReference type="GO" id="GO:0034040">
    <property type="term" value="F:ATPase-coupled lipid transmembrane transporter activity"/>
    <property type="evidence" value="ECO:0007669"/>
    <property type="project" value="TreeGrafter"/>
</dbReference>
<gene>
    <name evidence="10" type="ORF">F8C90_03215</name>
</gene>
<feature type="transmembrane region" description="Helical" evidence="7">
    <location>
        <begin position="81"/>
        <end position="101"/>
    </location>
</feature>
<dbReference type="GO" id="GO:0016887">
    <property type="term" value="F:ATP hydrolysis activity"/>
    <property type="evidence" value="ECO:0007669"/>
    <property type="project" value="InterPro"/>
</dbReference>
<dbReference type="CDD" id="cd07346">
    <property type="entry name" value="ABC_6TM_exporters"/>
    <property type="match status" value="1"/>
</dbReference>
<dbReference type="GO" id="GO:0005886">
    <property type="term" value="C:plasma membrane"/>
    <property type="evidence" value="ECO:0007669"/>
    <property type="project" value="UniProtKB-SubCell"/>
</dbReference>
<dbReference type="InterPro" id="IPR011527">
    <property type="entry name" value="ABC1_TM_dom"/>
</dbReference>
<dbReference type="PROSITE" id="PS50893">
    <property type="entry name" value="ABC_TRANSPORTER_2"/>
    <property type="match status" value="1"/>
</dbReference>
<feature type="transmembrane region" description="Helical" evidence="7">
    <location>
        <begin position="150"/>
        <end position="177"/>
    </location>
</feature>
<accession>A0A6N6NQ06</accession>
<dbReference type="GO" id="GO:0005524">
    <property type="term" value="F:ATP binding"/>
    <property type="evidence" value="ECO:0007669"/>
    <property type="project" value="UniProtKB-KW"/>
</dbReference>
<evidence type="ECO:0000256" key="7">
    <source>
        <dbReference type="SAM" id="Phobius"/>
    </source>
</evidence>
<protein>
    <submittedName>
        <fullName evidence="10">ABC transporter ATP-binding protein</fullName>
    </submittedName>
</protein>
<dbReference type="SUPFAM" id="SSF52540">
    <property type="entry name" value="P-loop containing nucleoside triphosphate hydrolases"/>
    <property type="match status" value="2"/>
</dbReference>
<dbReference type="Pfam" id="PF00664">
    <property type="entry name" value="ABC_membrane"/>
    <property type="match status" value="1"/>
</dbReference>
<dbReference type="PROSITE" id="PS50929">
    <property type="entry name" value="ABC_TM1F"/>
    <property type="match status" value="1"/>
</dbReference>
<dbReference type="InterPro" id="IPR003439">
    <property type="entry name" value="ABC_transporter-like_ATP-bd"/>
</dbReference>
<keyword evidence="6 7" id="KW-0472">Membrane</keyword>
<evidence type="ECO:0000259" key="8">
    <source>
        <dbReference type="PROSITE" id="PS50893"/>
    </source>
</evidence>
<comment type="subcellular location">
    <subcellularLocation>
        <location evidence="1">Cell membrane</location>
        <topology evidence="1">Multi-pass membrane protein</topology>
    </subcellularLocation>
</comment>
<evidence type="ECO:0000256" key="1">
    <source>
        <dbReference type="ARBA" id="ARBA00004651"/>
    </source>
</evidence>
<feature type="transmembrane region" description="Helical" evidence="7">
    <location>
        <begin position="265"/>
        <end position="288"/>
    </location>
</feature>
<evidence type="ECO:0000256" key="6">
    <source>
        <dbReference type="ARBA" id="ARBA00023136"/>
    </source>
</evidence>
<evidence type="ECO:0000313" key="10">
    <source>
        <dbReference type="EMBL" id="KAB1641527.1"/>
    </source>
</evidence>
<name>A0A6N6NQ06_9ACTN</name>
<feature type="domain" description="ABC transmembrane type-1" evidence="9">
    <location>
        <begin position="68"/>
        <end position="326"/>
    </location>
</feature>
<keyword evidence="3" id="KW-0547">Nucleotide-binding</keyword>
<dbReference type="OrthoDB" id="3176683at2"/>
<dbReference type="PANTHER" id="PTHR24221:SF654">
    <property type="entry name" value="ATP-BINDING CASSETTE SUB-FAMILY B MEMBER 6"/>
    <property type="match status" value="1"/>
</dbReference>
<dbReference type="Proteomes" id="UP000468668">
    <property type="component" value="Unassembled WGS sequence"/>
</dbReference>
<feature type="transmembrane region" description="Helical" evidence="7">
    <location>
        <begin position="183"/>
        <end position="201"/>
    </location>
</feature>
<dbReference type="InterPro" id="IPR039421">
    <property type="entry name" value="Type_1_exporter"/>
</dbReference>
<dbReference type="Pfam" id="PF00005">
    <property type="entry name" value="ABC_tran"/>
    <property type="match status" value="1"/>
</dbReference>
<dbReference type="EMBL" id="WAJR01000005">
    <property type="protein sequence ID" value="KAB1641527.1"/>
    <property type="molecule type" value="Genomic_DNA"/>
</dbReference>
<proteinExistence type="predicted"/>
<feature type="domain" description="ABC transporter" evidence="8">
    <location>
        <begin position="361"/>
        <end position="620"/>
    </location>
</feature>
<evidence type="ECO:0000256" key="5">
    <source>
        <dbReference type="ARBA" id="ARBA00022989"/>
    </source>
</evidence>
<dbReference type="SMART" id="SM00382">
    <property type="entry name" value="AAA"/>
    <property type="match status" value="1"/>
</dbReference>
<dbReference type="AlphaFoldDB" id="A0A6N6NQ06"/>
<keyword evidence="2 7" id="KW-0812">Transmembrane</keyword>
<sequence>MRPAQTRCRERSGAKMMRGAEVREQDEVTYAWLFAQSKAQHGRIVALSVLCTVQAAVLVDFALACRAVIDQAVAGNIDGLLASAAVLVGVIIAQLVLRLAINSTQERIRARFALELRKSMLDSIFAARFGNVLRFHSGELSNRMFSDVQVVSNGVATIIPSFVSMLMQLVFAIAVLALISPPMVALFAAAALLSFVLARTLRGRLKALHKIVQEKEGAVRVFLQEALEHQLVIRSFGAQPATSARADTLQEDHFTAQMRRRGYSIAANASFSFFFNALYVVALTWCAFELLHGAMSYGTLMAVLQLVARIQAPVSSLSGMLPQLYQTLASAERLMEVAELPHSEGCLPVTAEEFYQRLSGVRMRNLAFSYDDEEAEDGPASVEEVEEPVSLACADVFVPKGSFVVVEGPSGSGKSTLFKLLLGAYDADGFAYELAVGAATSAAAAPDVPAGSVATGAPLTDAPASAFAVPACSASQVPPGVFAYVPQDNFLFAGSIRENVAFAASDATDDQVKRACEVACAWDFVEELPLGLDTMIGEHGQGLSQGQLQRLAIARAVCSGAPIMVLDEVTSALDDATEAAVLANIASLPGKTIFVAAHRAKAREFATMRLHVEDGVLTEVR</sequence>
<evidence type="ECO:0000313" key="11">
    <source>
        <dbReference type="Proteomes" id="UP000468668"/>
    </source>
</evidence>
<dbReference type="InterPro" id="IPR027417">
    <property type="entry name" value="P-loop_NTPase"/>
</dbReference>
<keyword evidence="11" id="KW-1185">Reference proteome</keyword>
<dbReference type="PANTHER" id="PTHR24221">
    <property type="entry name" value="ATP-BINDING CASSETTE SUB-FAMILY B"/>
    <property type="match status" value="1"/>
</dbReference>
<organism evidence="10 11">
    <name type="scientific">Ellagibacter isourolithinifaciens</name>
    <dbReference type="NCBI Taxonomy" id="2137581"/>
    <lineage>
        <taxon>Bacteria</taxon>
        <taxon>Bacillati</taxon>
        <taxon>Actinomycetota</taxon>
        <taxon>Coriobacteriia</taxon>
        <taxon>Eggerthellales</taxon>
        <taxon>Eggerthellaceae</taxon>
        <taxon>Ellagibacter</taxon>
    </lineage>
</organism>
<comment type="caution">
    <text evidence="10">The sequence shown here is derived from an EMBL/GenBank/DDBJ whole genome shotgun (WGS) entry which is preliminary data.</text>
</comment>
<keyword evidence="5 7" id="KW-1133">Transmembrane helix</keyword>
<evidence type="ECO:0000259" key="9">
    <source>
        <dbReference type="PROSITE" id="PS50929"/>
    </source>
</evidence>
<reference evidence="10 11" key="1">
    <citation type="submission" date="2019-09" db="EMBL/GenBank/DDBJ databases">
        <title>Whole genome shotgun sequencing (WGS) of Ellagibacter isourolithinifaciens DSM 104140(T) and Adlercreutzia muris DSM 29508(T).</title>
        <authorList>
            <person name="Stoll D.A."/>
            <person name="Danylec N."/>
            <person name="Huch M."/>
        </authorList>
    </citation>
    <scope>NUCLEOTIDE SEQUENCE [LARGE SCALE GENOMIC DNA]</scope>
    <source>
        <strain evidence="10 11">DSM 104140</strain>
    </source>
</reference>
<evidence type="ECO:0000256" key="2">
    <source>
        <dbReference type="ARBA" id="ARBA00022692"/>
    </source>
</evidence>
<dbReference type="InterPro" id="IPR036640">
    <property type="entry name" value="ABC1_TM_sf"/>
</dbReference>